<reference evidence="2 3" key="1">
    <citation type="journal article" date="2015" name="Genome Announc.">
        <title>Genome Sequence of Mushroom Soft-Rot Pathogen Janthinobacterium agaricidamnosum.</title>
        <authorList>
            <person name="Graupner K."/>
            <person name="Lackner G."/>
            <person name="Hertweck C."/>
        </authorList>
    </citation>
    <scope>NUCLEOTIDE SEQUENCE [LARGE SCALE GENOMIC DNA]</scope>
    <source>
        <strain evidence="3">NBRC 102515 / DSM 9628</strain>
    </source>
</reference>
<evidence type="ECO:0000256" key="1">
    <source>
        <dbReference type="SAM" id="MobiDB-lite"/>
    </source>
</evidence>
<dbReference type="eggNOG" id="COG4253">
    <property type="taxonomic scope" value="Bacteria"/>
</dbReference>
<feature type="region of interest" description="Disordered" evidence="1">
    <location>
        <begin position="110"/>
        <end position="131"/>
    </location>
</feature>
<sequence length="212" mass="23645">MTAQGAYLKLEGGNIEIHGPGKMAFKAGMKELTGAASSTPKLPMLPNPDQLNNFLELNYRWDDLQPMVGAPYLVQFANGATVEGKLDAHGFARLENIPASSAVVLYGEDERDPVPRKKQKPNQVAGAKPRTDEEALAVLEKYLAQEHAYYKDNFFPDELADMEEELQHAGASSDLNYDFHYDDYRYADEDSAEDKEAEKNYRERHDNEGGAA</sequence>
<dbReference type="KEGG" id="jag:GJA_2534"/>
<keyword evidence="3" id="KW-1185">Reference proteome</keyword>
<evidence type="ECO:0000313" key="3">
    <source>
        <dbReference type="Proteomes" id="UP000027604"/>
    </source>
</evidence>
<proteinExistence type="predicted"/>
<name>W0V6D5_9BURK</name>
<dbReference type="RefSeq" id="WP_144241500.1">
    <property type="nucleotide sequence ID" value="NZ_HG322949.1"/>
</dbReference>
<feature type="region of interest" description="Disordered" evidence="1">
    <location>
        <begin position="188"/>
        <end position="212"/>
    </location>
</feature>
<dbReference type="STRING" id="1349767.GJA_2534"/>
<dbReference type="HOGENOM" id="CLU_1298393_0_0_4"/>
<accession>W0V6D5</accession>
<dbReference type="Proteomes" id="UP000027604">
    <property type="component" value="Chromosome I"/>
</dbReference>
<organism evidence="2 3">
    <name type="scientific">Janthinobacterium agaricidamnosum NBRC 102515 = DSM 9628</name>
    <dbReference type="NCBI Taxonomy" id="1349767"/>
    <lineage>
        <taxon>Bacteria</taxon>
        <taxon>Pseudomonadati</taxon>
        <taxon>Pseudomonadota</taxon>
        <taxon>Betaproteobacteria</taxon>
        <taxon>Burkholderiales</taxon>
        <taxon>Oxalobacteraceae</taxon>
        <taxon>Janthinobacterium</taxon>
    </lineage>
</organism>
<gene>
    <name evidence="2" type="ORF">GJA_2534</name>
</gene>
<evidence type="ECO:0000313" key="2">
    <source>
        <dbReference type="EMBL" id="CDG83165.1"/>
    </source>
</evidence>
<dbReference type="EMBL" id="HG322949">
    <property type="protein sequence ID" value="CDG83165.1"/>
    <property type="molecule type" value="Genomic_DNA"/>
</dbReference>
<protein>
    <submittedName>
        <fullName evidence="2">Uncharacterized protein</fullName>
    </submittedName>
</protein>
<dbReference type="PATRIC" id="fig|1349767.4.peg.4270"/>
<dbReference type="AlphaFoldDB" id="W0V6D5"/>